<dbReference type="InterPro" id="IPR016049">
    <property type="entry name" value="RNA_pol_Rpc34-like"/>
</dbReference>
<keyword evidence="5" id="KW-0539">Nucleus</keyword>
<evidence type="ECO:0000256" key="2">
    <source>
        <dbReference type="ARBA" id="ARBA00011038"/>
    </source>
</evidence>
<dbReference type="Gene3D" id="1.10.10.10">
    <property type="entry name" value="Winged helix-like DNA-binding domain superfamily/Winged helix DNA-binding domain"/>
    <property type="match status" value="2"/>
</dbReference>
<dbReference type="Pfam" id="PF05158">
    <property type="entry name" value="RNA_pol_Rpc34"/>
    <property type="match status" value="1"/>
</dbReference>
<comment type="similarity">
    <text evidence="2">Belongs to the eukaryotic RPC34/RPC39 RNA polymerase subunit family.</text>
</comment>
<organism evidence="6 7">
    <name type="scientific">Artemia franciscana</name>
    <name type="common">Brine shrimp</name>
    <name type="synonym">Artemia sanfranciscana</name>
    <dbReference type="NCBI Taxonomy" id="6661"/>
    <lineage>
        <taxon>Eukaryota</taxon>
        <taxon>Metazoa</taxon>
        <taxon>Ecdysozoa</taxon>
        <taxon>Arthropoda</taxon>
        <taxon>Crustacea</taxon>
        <taxon>Branchiopoda</taxon>
        <taxon>Anostraca</taxon>
        <taxon>Artemiidae</taxon>
        <taxon>Artemia</taxon>
    </lineage>
</organism>
<evidence type="ECO:0000256" key="3">
    <source>
        <dbReference type="ARBA" id="ARBA00022478"/>
    </source>
</evidence>
<dbReference type="InterPro" id="IPR007832">
    <property type="entry name" value="RNA_pol_Rpc34"/>
</dbReference>
<dbReference type="EMBL" id="JAVRJZ010000012">
    <property type="protein sequence ID" value="KAK2715847.1"/>
    <property type="molecule type" value="Genomic_DNA"/>
</dbReference>
<dbReference type="PANTHER" id="PTHR12780">
    <property type="entry name" value="RNA POLYMERASE III DNA DIRECTED , 39KD SUBUNIT-RELATED"/>
    <property type="match status" value="1"/>
</dbReference>
<comment type="subcellular location">
    <subcellularLocation>
        <location evidence="1">Nucleus</location>
    </subcellularLocation>
</comment>
<evidence type="ECO:0000313" key="7">
    <source>
        <dbReference type="Proteomes" id="UP001187531"/>
    </source>
</evidence>
<dbReference type="InterPro" id="IPR036388">
    <property type="entry name" value="WH-like_DNA-bd_sf"/>
</dbReference>
<evidence type="ECO:0000313" key="6">
    <source>
        <dbReference type="EMBL" id="KAK2715848.1"/>
    </source>
</evidence>
<gene>
    <name evidence="6" type="ORF">QYM36_010421</name>
</gene>
<name>A0AA88HVE0_ARTSF</name>
<evidence type="ECO:0000256" key="4">
    <source>
        <dbReference type="ARBA" id="ARBA00023163"/>
    </source>
</evidence>
<evidence type="ECO:0000256" key="5">
    <source>
        <dbReference type="ARBA" id="ARBA00023242"/>
    </source>
</evidence>
<keyword evidence="7" id="KW-1185">Reference proteome</keyword>
<proteinExistence type="inferred from homology"/>
<dbReference type="GO" id="GO:0005666">
    <property type="term" value="C:RNA polymerase III complex"/>
    <property type="evidence" value="ECO:0007669"/>
    <property type="project" value="InterPro"/>
</dbReference>
<evidence type="ECO:0000256" key="1">
    <source>
        <dbReference type="ARBA" id="ARBA00004123"/>
    </source>
</evidence>
<protein>
    <recommendedName>
        <fullName evidence="8">DNA-directed RNA polymerase III subunit RPC6</fullName>
    </recommendedName>
</protein>
<reference evidence="6" key="1">
    <citation type="submission" date="2023-07" db="EMBL/GenBank/DDBJ databases">
        <title>Chromosome-level genome assembly of Artemia franciscana.</title>
        <authorList>
            <person name="Jo E."/>
        </authorList>
    </citation>
    <scope>NUCLEOTIDE SEQUENCE</scope>
    <source>
        <tissue evidence="6">Whole body</tissue>
    </source>
</reference>
<dbReference type="SUPFAM" id="SSF46785">
    <property type="entry name" value="Winged helix' DNA-binding domain"/>
    <property type="match status" value="2"/>
</dbReference>
<dbReference type="EMBL" id="JAVRJZ010000012">
    <property type="protein sequence ID" value="KAK2715848.1"/>
    <property type="molecule type" value="Genomic_DNA"/>
</dbReference>
<comment type="caution">
    <text evidence="6">The sequence shown here is derived from an EMBL/GenBank/DDBJ whole genome shotgun (WGS) entry which is preliminary data.</text>
</comment>
<keyword evidence="4" id="KW-0804">Transcription</keyword>
<sequence>MTSSSFVVKKEKLDPSELDKILLDFCKAHPEGVSGPLLKSSHPDLDLKQCTIRLQKLVSEGKLAIFKKGATNLFKYKELSAAQKNVKFENEIEKAIYDVIADSGKIGIWIKDLRESIGVAQQQCITALKSLKAKELVKEVFPGTGHKRMWMLYDIEPDQQYIADKGGPWVNESTGEFEPDVGEKLMNLTLAYLKKQFNRPSDNSGLFAERKRHYLTPAEIHKFLEEKKIIDAKTTVEHVETVCDNLVFERSVVKKVSSNGPVYRFAKAMMESSGFSSVPCGFCPLTEECRVDAVVSPQSCEYYSKWKETAETADMLVEPLKSVRPLV</sequence>
<accession>A0AA88HVE0</accession>
<dbReference type="AlphaFoldDB" id="A0AA88HVE0"/>
<dbReference type="InterPro" id="IPR036390">
    <property type="entry name" value="WH_DNA-bd_sf"/>
</dbReference>
<dbReference type="GO" id="GO:0006383">
    <property type="term" value="P:transcription by RNA polymerase III"/>
    <property type="evidence" value="ECO:0007669"/>
    <property type="project" value="InterPro"/>
</dbReference>
<dbReference type="Proteomes" id="UP001187531">
    <property type="component" value="Unassembled WGS sequence"/>
</dbReference>
<keyword evidence="3" id="KW-0240">DNA-directed RNA polymerase</keyword>
<evidence type="ECO:0008006" key="8">
    <source>
        <dbReference type="Google" id="ProtNLM"/>
    </source>
</evidence>